<dbReference type="InterPro" id="IPR011127">
    <property type="entry name" value="Dala_Dala_lig_N"/>
</dbReference>
<dbReference type="SUPFAM" id="SSF56059">
    <property type="entry name" value="Glutathione synthetase ATP-binding domain-like"/>
    <property type="match status" value="1"/>
</dbReference>
<evidence type="ECO:0000256" key="1">
    <source>
        <dbReference type="ARBA" id="ARBA00004496"/>
    </source>
</evidence>
<evidence type="ECO:0000256" key="7">
    <source>
        <dbReference type="ARBA" id="ARBA00022960"/>
    </source>
</evidence>
<dbReference type="GO" id="GO:0008716">
    <property type="term" value="F:D-alanine-D-alanine ligase activity"/>
    <property type="evidence" value="ECO:0007669"/>
    <property type="project" value="UniProtKB-EC"/>
</dbReference>
<dbReference type="InterPro" id="IPR011095">
    <property type="entry name" value="Dala_Dala_lig_C"/>
</dbReference>
<proteinExistence type="inferred from homology"/>
<evidence type="ECO:0000256" key="8">
    <source>
        <dbReference type="ARBA" id="ARBA00022984"/>
    </source>
</evidence>
<comment type="similarity">
    <text evidence="2 10">Belongs to the D-alanine--D-alanine ligase family.</text>
</comment>
<dbReference type="InterPro" id="IPR000291">
    <property type="entry name" value="D-Ala_lig_Van_CS"/>
</dbReference>
<evidence type="ECO:0000256" key="11">
    <source>
        <dbReference type="PROSITE-ProRule" id="PRU00409"/>
    </source>
</evidence>
<dbReference type="HAMAP" id="MF_00047">
    <property type="entry name" value="Dala_Dala_lig"/>
    <property type="match status" value="1"/>
</dbReference>
<evidence type="ECO:0000313" key="13">
    <source>
        <dbReference type="EMBL" id="MCS3918932.1"/>
    </source>
</evidence>
<protein>
    <recommendedName>
        <fullName evidence="10">D-alanine--D-alanine ligase</fullName>
        <ecNumber evidence="10">6.3.2.4</ecNumber>
    </recommendedName>
    <alternativeName>
        <fullName evidence="10">D-Ala-D-Ala ligase</fullName>
    </alternativeName>
    <alternativeName>
        <fullName evidence="10">D-alanylalanine synthetase</fullName>
    </alternativeName>
</protein>
<evidence type="ECO:0000256" key="6">
    <source>
        <dbReference type="ARBA" id="ARBA00022840"/>
    </source>
</evidence>
<dbReference type="Proteomes" id="UP001204798">
    <property type="component" value="Unassembled WGS sequence"/>
</dbReference>
<dbReference type="NCBIfam" id="TIGR01205">
    <property type="entry name" value="D_ala_D_alaTIGR"/>
    <property type="match status" value="1"/>
</dbReference>
<dbReference type="Pfam" id="PF07478">
    <property type="entry name" value="Dala_Dala_lig_C"/>
    <property type="match status" value="1"/>
</dbReference>
<dbReference type="RefSeq" id="WP_018196623.1">
    <property type="nucleotide sequence ID" value="NZ_CP130454.1"/>
</dbReference>
<dbReference type="PROSITE" id="PS00844">
    <property type="entry name" value="DALA_DALA_LIGASE_2"/>
    <property type="match status" value="1"/>
</dbReference>
<keyword evidence="9 10" id="KW-0961">Cell wall biogenesis/degradation</keyword>
<keyword evidence="4 10" id="KW-0436">Ligase</keyword>
<dbReference type="InterPro" id="IPR016185">
    <property type="entry name" value="PreATP-grasp_dom_sf"/>
</dbReference>
<evidence type="ECO:0000313" key="14">
    <source>
        <dbReference type="Proteomes" id="UP001204798"/>
    </source>
</evidence>
<keyword evidence="5 11" id="KW-0547">Nucleotide-binding</keyword>
<keyword evidence="6 11" id="KW-0067">ATP-binding</keyword>
<keyword evidence="7 10" id="KW-0133">Cell shape</keyword>
<evidence type="ECO:0000256" key="10">
    <source>
        <dbReference type="HAMAP-Rule" id="MF_00047"/>
    </source>
</evidence>
<comment type="subcellular location">
    <subcellularLocation>
        <location evidence="1 10">Cytoplasm</location>
    </subcellularLocation>
</comment>
<dbReference type="Gene3D" id="3.40.50.20">
    <property type="match status" value="1"/>
</dbReference>
<dbReference type="NCBIfam" id="NF002378">
    <property type="entry name" value="PRK01372.1"/>
    <property type="match status" value="1"/>
</dbReference>
<dbReference type="Pfam" id="PF01820">
    <property type="entry name" value="Dala_Dala_lig_N"/>
    <property type="match status" value="1"/>
</dbReference>
<comment type="pathway">
    <text evidence="10">Cell wall biogenesis; peptidoglycan biosynthesis.</text>
</comment>
<feature type="domain" description="ATP-grasp" evidence="12">
    <location>
        <begin position="125"/>
        <end position="334"/>
    </location>
</feature>
<dbReference type="SUPFAM" id="SSF52440">
    <property type="entry name" value="PreATP-grasp domain"/>
    <property type="match status" value="1"/>
</dbReference>
<dbReference type="PANTHER" id="PTHR23132">
    <property type="entry name" value="D-ALANINE--D-ALANINE LIGASE"/>
    <property type="match status" value="1"/>
</dbReference>
<dbReference type="Gene3D" id="3.30.1490.20">
    <property type="entry name" value="ATP-grasp fold, A domain"/>
    <property type="match status" value="1"/>
</dbReference>
<dbReference type="PROSITE" id="PS50975">
    <property type="entry name" value="ATP_GRASP"/>
    <property type="match status" value="1"/>
</dbReference>
<dbReference type="InterPro" id="IPR005905">
    <property type="entry name" value="D_ala_D_ala"/>
</dbReference>
<dbReference type="EMBL" id="JANUCP010000002">
    <property type="protein sequence ID" value="MCS3918932.1"/>
    <property type="molecule type" value="Genomic_DNA"/>
</dbReference>
<organism evidence="13 14">
    <name type="scientific">Candidatus Fervidibacter sacchari</name>
    <dbReference type="NCBI Taxonomy" id="1448929"/>
    <lineage>
        <taxon>Bacteria</taxon>
        <taxon>Candidatus Fervidibacterota</taxon>
        <taxon>Candidatus Fervidibacter</taxon>
    </lineage>
</organism>
<evidence type="ECO:0000256" key="2">
    <source>
        <dbReference type="ARBA" id="ARBA00010871"/>
    </source>
</evidence>
<keyword evidence="14" id="KW-1185">Reference proteome</keyword>
<sequence>MARVLVLMGGDAPEREISLRSGRAVARALAKNGHEVWAADISYRHENSLPPDSLPSPNPETLLLCSPLTLPRWLEFLRPHVVFPILHGGYGEDGTLQAMLELLRIPYASPPPLACQLAMNKVQFKRVLIAEGVPTPKHCVVERNRFERDWEAAIDYAEQSVGYPCVVKPSSQGSTIGASVVNRADRDALKEALTEAFRYDQEALVEQKIVGKEITVAVLGGGESAKALPVIEIVPKTGDFFDFTTKYTPGMAEHRIPPSISENAQKRAQEIAVKVHNLLGCRAVTRTDMMVDGDENIFVLELNAIPGMTEVSLVPEAAKVAGISFEALMEMLLEEALQTPLRSW</sequence>
<dbReference type="EC" id="6.3.2.4" evidence="10"/>
<name>A0ABT2ELV7_9BACT</name>
<evidence type="ECO:0000256" key="4">
    <source>
        <dbReference type="ARBA" id="ARBA00022598"/>
    </source>
</evidence>
<gene>
    <name evidence="10" type="primary">ddl</name>
    <name evidence="13" type="ORF">M2350_001332</name>
</gene>
<dbReference type="InterPro" id="IPR011761">
    <property type="entry name" value="ATP-grasp"/>
</dbReference>
<keyword evidence="3 10" id="KW-0963">Cytoplasm</keyword>
<comment type="function">
    <text evidence="10">Cell wall formation.</text>
</comment>
<dbReference type="Gene3D" id="3.30.470.20">
    <property type="entry name" value="ATP-grasp fold, B domain"/>
    <property type="match status" value="1"/>
</dbReference>
<reference evidence="13 14" key="1">
    <citation type="submission" date="2022-08" db="EMBL/GenBank/DDBJ databases">
        <title>Bacterial and archaeal communities from various locations to study Microbial Dark Matter (Phase II).</title>
        <authorList>
            <person name="Stepanauskas R."/>
        </authorList>
    </citation>
    <scope>NUCLEOTIDE SEQUENCE [LARGE SCALE GENOMIC DNA]</scope>
    <source>
        <strain evidence="13 14">PD1</strain>
    </source>
</reference>
<evidence type="ECO:0000259" key="12">
    <source>
        <dbReference type="PROSITE" id="PS50975"/>
    </source>
</evidence>
<dbReference type="PROSITE" id="PS00843">
    <property type="entry name" value="DALA_DALA_LIGASE_1"/>
    <property type="match status" value="1"/>
</dbReference>
<dbReference type="SMART" id="SM01209">
    <property type="entry name" value="GARS_A"/>
    <property type="match status" value="1"/>
</dbReference>
<comment type="caution">
    <text evidence="13">The sequence shown here is derived from an EMBL/GenBank/DDBJ whole genome shotgun (WGS) entry which is preliminary data.</text>
</comment>
<dbReference type="InterPro" id="IPR013815">
    <property type="entry name" value="ATP_grasp_subdomain_1"/>
</dbReference>
<evidence type="ECO:0000256" key="5">
    <source>
        <dbReference type="ARBA" id="ARBA00022741"/>
    </source>
</evidence>
<keyword evidence="8 10" id="KW-0573">Peptidoglycan synthesis</keyword>
<dbReference type="PIRSF" id="PIRSF039102">
    <property type="entry name" value="Ddl/VanB"/>
    <property type="match status" value="1"/>
</dbReference>
<dbReference type="PANTHER" id="PTHR23132:SF23">
    <property type="entry name" value="D-ALANINE--D-ALANINE LIGASE B"/>
    <property type="match status" value="1"/>
</dbReference>
<accession>A0ABT2ELV7</accession>
<evidence type="ECO:0000256" key="9">
    <source>
        <dbReference type="ARBA" id="ARBA00023316"/>
    </source>
</evidence>
<comment type="catalytic activity">
    <reaction evidence="10">
        <text>2 D-alanine + ATP = D-alanyl-D-alanine + ADP + phosphate + H(+)</text>
        <dbReference type="Rhea" id="RHEA:11224"/>
        <dbReference type="ChEBI" id="CHEBI:15378"/>
        <dbReference type="ChEBI" id="CHEBI:30616"/>
        <dbReference type="ChEBI" id="CHEBI:43474"/>
        <dbReference type="ChEBI" id="CHEBI:57416"/>
        <dbReference type="ChEBI" id="CHEBI:57822"/>
        <dbReference type="ChEBI" id="CHEBI:456216"/>
        <dbReference type="EC" id="6.3.2.4"/>
    </reaction>
</comment>
<evidence type="ECO:0000256" key="3">
    <source>
        <dbReference type="ARBA" id="ARBA00022490"/>
    </source>
</evidence>